<dbReference type="KEGG" id="acan:ACA1_236510"/>
<keyword evidence="1" id="KW-0694">RNA-binding</keyword>
<dbReference type="GeneID" id="14919843"/>
<evidence type="ECO:0000259" key="3">
    <source>
        <dbReference type="SMART" id="SM00322"/>
    </source>
</evidence>
<feature type="compositionally biased region" description="Low complexity" evidence="2">
    <location>
        <begin position="453"/>
        <end position="470"/>
    </location>
</feature>
<dbReference type="OMA" id="HYMTDVE"/>
<dbReference type="AlphaFoldDB" id="L8H2Y6"/>
<feature type="region of interest" description="Disordered" evidence="2">
    <location>
        <begin position="1"/>
        <end position="57"/>
    </location>
</feature>
<feature type="domain" description="K Homology" evidence="3">
    <location>
        <begin position="223"/>
        <end position="310"/>
    </location>
</feature>
<feature type="compositionally biased region" description="Pro residues" evidence="2">
    <location>
        <begin position="442"/>
        <end position="452"/>
    </location>
</feature>
<dbReference type="RefSeq" id="XP_004341137.1">
    <property type="nucleotide sequence ID" value="XM_004341089.1"/>
</dbReference>
<organism evidence="4 5">
    <name type="scientific">Acanthamoeba castellanii (strain ATCC 30010 / Neff)</name>
    <dbReference type="NCBI Taxonomy" id="1257118"/>
    <lineage>
        <taxon>Eukaryota</taxon>
        <taxon>Amoebozoa</taxon>
        <taxon>Discosea</taxon>
        <taxon>Longamoebia</taxon>
        <taxon>Centramoebida</taxon>
        <taxon>Acanthamoebidae</taxon>
        <taxon>Acanthamoeba</taxon>
    </lineage>
</organism>
<dbReference type="GO" id="GO:0005634">
    <property type="term" value="C:nucleus"/>
    <property type="evidence" value="ECO:0007669"/>
    <property type="project" value="InterPro"/>
</dbReference>
<feature type="compositionally biased region" description="Basic and acidic residues" evidence="2">
    <location>
        <begin position="653"/>
        <end position="663"/>
    </location>
</feature>
<dbReference type="InterPro" id="IPR036612">
    <property type="entry name" value="KH_dom_type_1_sf"/>
</dbReference>
<evidence type="ECO:0000256" key="2">
    <source>
        <dbReference type="SAM" id="MobiDB-lite"/>
    </source>
</evidence>
<dbReference type="InterPro" id="IPR056149">
    <property type="entry name" value="PRP5/DDX46/KHDC4_KH"/>
</dbReference>
<evidence type="ECO:0000313" key="4">
    <source>
        <dbReference type="EMBL" id="ELR19073.1"/>
    </source>
</evidence>
<sequence>MSDLSADQKPRKRKWDVAEPSPAGGEQAAPAAPPSLPPYAPVGAPAVGAGAGAGAGGDAPSYPPMGGGVYGAPPPGGLIDPTNPASIAAFAASRLNAMLAAKGAAPTTAAAAAAAAPLPPPPVKEEGVIAEVEINNCPPAVRYLLTKGVTHQEIQQQTGATVISRGRFRPPHEADLPVTSPADRPLYLHVSAATQQEVDNAVSKINTLMKGEISPFRSSREEQTAKVFVGIDLAEARRMNFNYVGKIIGPKGAYVKHIEAQSRARVQLKGRRSDNPAEQPEDEEEMHLLIIASNKQALESAKKLSEDLLDTVREDFEEHKKNFAARASGPPMGGYGGGYPPRNASVWCAAAYGGAYGGYGGYGAPTPYGAYPPGVVPGMPPGVPPYGQPPGAYPPGASAPYGQAPSPYAPAGAPPGAESYAAYGQPYGYGYGMYAGYPPGAAPPQPPAPTGPPGAATEGGAAATAEGAGQSSEDSGPPGAAADGSTSPQASRRFQEYPVAKKPRADEDDGELGPKRPTAEEYSTSRHALPEPAPEPYVAKYEPYAPAADSRRPSGRADYGDGAAASASSYSSYSSSSATQTSAAAATTSNGQAPPAPAAAAAAAKPALPFWAASPYSQSPLAAVSQQPQGGDTSAASSSSSAPSSADASYNELMRELGMGRHS</sequence>
<feature type="region of interest" description="Disordered" evidence="2">
    <location>
        <begin position="618"/>
        <end position="663"/>
    </location>
</feature>
<feature type="compositionally biased region" description="Low complexity" evidence="2">
    <location>
        <begin position="18"/>
        <end position="30"/>
    </location>
</feature>
<dbReference type="GO" id="GO:0003723">
    <property type="term" value="F:RNA binding"/>
    <property type="evidence" value="ECO:0007669"/>
    <property type="project" value="UniProtKB-UniRule"/>
</dbReference>
<feature type="compositionally biased region" description="Low complexity" evidence="2">
    <location>
        <begin position="634"/>
        <end position="649"/>
    </location>
</feature>
<dbReference type="InterPro" id="IPR031121">
    <property type="entry name" value="RIK/BLOM7"/>
</dbReference>
<dbReference type="PANTHER" id="PTHR15744:SF0">
    <property type="entry name" value="KH HOMOLOGY DOMAIN-CONTAINING PROTEIN 4"/>
    <property type="match status" value="1"/>
</dbReference>
<name>L8H2Y6_ACACF</name>
<dbReference type="InterPro" id="IPR047889">
    <property type="entry name" value="KHDC4_KH-I_second"/>
</dbReference>
<dbReference type="InterPro" id="IPR055256">
    <property type="entry name" value="KH_1_KHDC4/BBP-like"/>
</dbReference>
<dbReference type="OrthoDB" id="397265at2759"/>
<feature type="compositionally biased region" description="Polar residues" evidence="2">
    <location>
        <begin position="618"/>
        <end position="632"/>
    </location>
</feature>
<dbReference type="InterPro" id="IPR004087">
    <property type="entry name" value="KH_dom"/>
</dbReference>
<reference evidence="4 5" key="1">
    <citation type="journal article" date="2013" name="Genome Biol.">
        <title>Genome of Acanthamoeba castellanii highlights extensive lateral gene transfer and early evolution of tyrosine kinase signaling.</title>
        <authorList>
            <person name="Clarke M."/>
            <person name="Lohan A.J."/>
            <person name="Liu B."/>
            <person name="Lagkouvardos I."/>
            <person name="Roy S."/>
            <person name="Zafar N."/>
            <person name="Bertelli C."/>
            <person name="Schilde C."/>
            <person name="Kianianmomeni A."/>
            <person name="Burglin T.R."/>
            <person name="Frech C."/>
            <person name="Turcotte B."/>
            <person name="Kopec K.O."/>
            <person name="Synnott J.M."/>
            <person name="Choo C."/>
            <person name="Paponov I."/>
            <person name="Finkler A."/>
            <person name="Soon Heng Tan C."/>
            <person name="Hutchins A.P."/>
            <person name="Weinmeier T."/>
            <person name="Rattei T."/>
            <person name="Chu J.S."/>
            <person name="Gimenez G."/>
            <person name="Irimia M."/>
            <person name="Rigden D.J."/>
            <person name="Fitzpatrick D.A."/>
            <person name="Lorenzo-Morales J."/>
            <person name="Bateman A."/>
            <person name="Chiu C.H."/>
            <person name="Tang P."/>
            <person name="Hegemann P."/>
            <person name="Fromm H."/>
            <person name="Raoult D."/>
            <person name="Greub G."/>
            <person name="Miranda-Saavedra D."/>
            <person name="Chen N."/>
            <person name="Nash P."/>
            <person name="Ginger M.L."/>
            <person name="Horn M."/>
            <person name="Schaap P."/>
            <person name="Caler L."/>
            <person name="Loftus B."/>
        </authorList>
    </citation>
    <scope>NUCLEOTIDE SEQUENCE [LARGE SCALE GENOMIC DNA]</scope>
    <source>
        <strain evidence="4 5">Neff</strain>
    </source>
</reference>
<protein>
    <submittedName>
        <fullName evidence="4">KH domain containing protein</fullName>
    </submittedName>
</protein>
<dbReference type="CDD" id="cd22385">
    <property type="entry name" value="KH-I_KHDC4_rpt1"/>
    <property type="match status" value="1"/>
</dbReference>
<dbReference type="InterPro" id="IPR047890">
    <property type="entry name" value="KHDC4_KH-I_first"/>
</dbReference>
<dbReference type="PANTHER" id="PTHR15744">
    <property type="entry name" value="BLOM7"/>
    <property type="match status" value="1"/>
</dbReference>
<dbReference type="Pfam" id="PF23469">
    <property type="entry name" value="KH_12"/>
    <property type="match status" value="1"/>
</dbReference>
<gene>
    <name evidence="4" type="ORF">ACA1_236510</name>
</gene>
<dbReference type="CDD" id="cd22386">
    <property type="entry name" value="KH-I_KHDC4_rpt2"/>
    <property type="match status" value="1"/>
</dbReference>
<feature type="region of interest" description="Disordered" evidence="2">
    <location>
        <begin position="442"/>
        <end position="604"/>
    </location>
</feature>
<keyword evidence="5" id="KW-1185">Reference proteome</keyword>
<evidence type="ECO:0000313" key="5">
    <source>
        <dbReference type="Proteomes" id="UP000011083"/>
    </source>
</evidence>
<dbReference type="Proteomes" id="UP000011083">
    <property type="component" value="Unassembled WGS sequence"/>
</dbReference>
<dbReference type="SMART" id="SM00322">
    <property type="entry name" value="KH"/>
    <property type="match status" value="1"/>
</dbReference>
<dbReference type="PROSITE" id="PS50084">
    <property type="entry name" value="KH_TYPE_1"/>
    <property type="match status" value="1"/>
</dbReference>
<dbReference type="FunFam" id="3.30.1370.10:FF:000037">
    <property type="entry name" value="KH domain protein"/>
    <property type="match status" value="1"/>
</dbReference>
<dbReference type="SUPFAM" id="SSF54791">
    <property type="entry name" value="Eukaryotic type KH-domain (KH-domain type I)"/>
    <property type="match status" value="2"/>
</dbReference>
<dbReference type="Gene3D" id="3.30.1370.10">
    <property type="entry name" value="K Homology domain, type 1"/>
    <property type="match status" value="2"/>
</dbReference>
<dbReference type="STRING" id="1257118.L8H2Y6"/>
<dbReference type="VEuPathDB" id="AmoebaDB:ACA1_236510"/>
<accession>L8H2Y6</accession>
<dbReference type="Pfam" id="PF22675">
    <property type="entry name" value="KH-I_KHDC4-BBP"/>
    <property type="match status" value="1"/>
</dbReference>
<feature type="compositionally biased region" description="Low complexity" evidence="2">
    <location>
        <begin position="563"/>
        <end position="589"/>
    </location>
</feature>
<evidence type="ECO:0000256" key="1">
    <source>
        <dbReference type="PROSITE-ProRule" id="PRU00117"/>
    </source>
</evidence>
<proteinExistence type="predicted"/>
<dbReference type="EMBL" id="KB007939">
    <property type="protein sequence ID" value="ELR19073.1"/>
    <property type="molecule type" value="Genomic_DNA"/>
</dbReference>
<feature type="compositionally biased region" description="Pro residues" evidence="2">
    <location>
        <begin position="31"/>
        <end position="40"/>
    </location>
</feature>